<dbReference type="GO" id="GO:0003730">
    <property type="term" value="F:mRNA 3'-UTR binding"/>
    <property type="evidence" value="ECO:0007669"/>
    <property type="project" value="TreeGrafter"/>
</dbReference>
<dbReference type="PANTHER" id="PTHR22792:SF131">
    <property type="entry name" value="LA-RELATED PROTEIN LARP4B"/>
    <property type="match status" value="1"/>
</dbReference>
<feature type="compositionally biased region" description="Polar residues" evidence="4">
    <location>
        <begin position="520"/>
        <end position="534"/>
    </location>
</feature>
<protein>
    <submittedName>
        <fullName evidence="6">La-related protein 4-like isoform X2</fullName>
    </submittedName>
</protein>
<dbReference type="InterPro" id="IPR036388">
    <property type="entry name" value="WH-like_DNA-bd_sf"/>
</dbReference>
<feature type="compositionally biased region" description="Polar residues" evidence="4">
    <location>
        <begin position="819"/>
        <end position="828"/>
    </location>
</feature>
<dbReference type="SUPFAM" id="SSF54928">
    <property type="entry name" value="RNA-binding domain, RBD"/>
    <property type="match status" value="1"/>
</dbReference>
<feature type="compositionally biased region" description="Polar residues" evidence="4">
    <location>
        <begin position="857"/>
        <end position="887"/>
    </location>
</feature>
<keyword evidence="1" id="KW-0597">Phosphoprotein</keyword>
<dbReference type="GO" id="GO:0010494">
    <property type="term" value="C:cytoplasmic stress granule"/>
    <property type="evidence" value="ECO:0007669"/>
    <property type="project" value="TreeGrafter"/>
</dbReference>
<feature type="compositionally biased region" description="Polar residues" evidence="4">
    <location>
        <begin position="499"/>
        <end position="512"/>
    </location>
</feature>
<dbReference type="AlphaFoldDB" id="A0A443RQB4"/>
<dbReference type="InterPro" id="IPR000504">
    <property type="entry name" value="RRM_dom"/>
</dbReference>
<feature type="region of interest" description="Disordered" evidence="4">
    <location>
        <begin position="373"/>
        <end position="405"/>
    </location>
</feature>
<feature type="region of interest" description="Disordered" evidence="4">
    <location>
        <begin position="247"/>
        <end position="270"/>
    </location>
</feature>
<feature type="compositionally biased region" description="Polar residues" evidence="4">
    <location>
        <begin position="749"/>
        <end position="762"/>
    </location>
</feature>
<feature type="region of interest" description="Disordered" evidence="4">
    <location>
        <begin position="749"/>
        <end position="828"/>
    </location>
</feature>
<dbReference type="OrthoDB" id="10046764at2759"/>
<dbReference type="InterPro" id="IPR058699">
    <property type="entry name" value="RRM_LARP4/4B"/>
</dbReference>
<dbReference type="Pfam" id="PF05383">
    <property type="entry name" value="La"/>
    <property type="match status" value="1"/>
</dbReference>
<dbReference type="PROSITE" id="PS50961">
    <property type="entry name" value="HTH_LA"/>
    <property type="match status" value="1"/>
</dbReference>
<feature type="compositionally biased region" description="Polar residues" evidence="4">
    <location>
        <begin position="549"/>
        <end position="560"/>
    </location>
</feature>
<comment type="caution">
    <text evidence="6">The sequence shown here is derived from an EMBL/GenBank/DDBJ whole genome shotgun (WGS) entry which is preliminary data.</text>
</comment>
<dbReference type="CDD" id="cd12430">
    <property type="entry name" value="RRM_LARP4_5_like"/>
    <property type="match status" value="1"/>
</dbReference>
<feature type="compositionally biased region" description="Basic and acidic residues" evidence="4">
    <location>
        <begin position="563"/>
        <end position="576"/>
    </location>
</feature>
<evidence type="ECO:0000256" key="1">
    <source>
        <dbReference type="ARBA" id="ARBA00022553"/>
    </source>
</evidence>
<keyword evidence="7" id="KW-1185">Reference proteome</keyword>
<evidence type="ECO:0000256" key="4">
    <source>
        <dbReference type="SAM" id="MobiDB-lite"/>
    </source>
</evidence>
<feature type="domain" description="HTH La-type RNA-binding" evidence="5">
    <location>
        <begin position="65"/>
        <end position="154"/>
    </location>
</feature>
<dbReference type="Proteomes" id="UP000285301">
    <property type="component" value="Unassembled WGS sequence"/>
</dbReference>
<feature type="compositionally biased region" description="Low complexity" evidence="4">
    <location>
        <begin position="373"/>
        <end position="403"/>
    </location>
</feature>
<dbReference type="CDD" id="cd08031">
    <property type="entry name" value="LARP_4_5_like"/>
    <property type="match status" value="1"/>
</dbReference>
<evidence type="ECO:0000313" key="6">
    <source>
        <dbReference type="EMBL" id="RWS17420.1"/>
    </source>
</evidence>
<dbReference type="InterPro" id="IPR035979">
    <property type="entry name" value="RBD_domain_sf"/>
</dbReference>
<dbReference type="InterPro" id="IPR012677">
    <property type="entry name" value="Nucleotide-bd_a/b_plait_sf"/>
</dbReference>
<feature type="compositionally biased region" description="Low complexity" evidence="4">
    <location>
        <begin position="488"/>
        <end position="498"/>
    </location>
</feature>
<dbReference type="InterPro" id="IPR045180">
    <property type="entry name" value="La_dom_prot"/>
</dbReference>
<evidence type="ECO:0000259" key="5">
    <source>
        <dbReference type="PROSITE" id="PS50961"/>
    </source>
</evidence>
<dbReference type="PANTHER" id="PTHR22792">
    <property type="entry name" value="LUPUS LA PROTEIN-RELATED"/>
    <property type="match status" value="1"/>
</dbReference>
<feature type="region of interest" description="Disordered" evidence="4">
    <location>
        <begin position="472"/>
        <end position="600"/>
    </location>
</feature>
<feature type="region of interest" description="Disordered" evidence="4">
    <location>
        <begin position="841"/>
        <end position="887"/>
    </location>
</feature>
<dbReference type="GO" id="GO:0005829">
    <property type="term" value="C:cytosol"/>
    <property type="evidence" value="ECO:0007669"/>
    <property type="project" value="TreeGrafter"/>
</dbReference>
<name>A0A443RQB4_9ACAR</name>
<sequence>MDSNACTLVKNPNGPLPVANTADACAINNSVSNCNNNNSSITYPIGNQCNANEGCTNEMKPLDATIPLDELKVMLQHQLEYYFSRENLGRDTYLLSQMDSDQYVPISTVANFDQVKKLTKNMKLIIDTLKESPCVQVDESEEKVRPVNKRCVLILREIPETTPIKEVEEIFTGKNCPKFVSCEFAHNNSWYVTFESDEDAQRAYRYLREEIRTFQGKPIMARIKAKPIMQTYMNYKNGIRPHLASPVQTQGAASGRTNATSDAFSPVSQNQNHSQRLPYANVPAVSYPTQAFPPFYPPTMLQAWAPTTTCYDLSTVFTLNGLSPHAAFKPIHGGSNRQSYLLRHGNRNKSYSRHTNSAPTGVVINTAVPVSTSTAPASASTSSSSPPSTSITQNSSSISNSGESTGGSGFIAVDRYVDKTHYSSKNHIQPDVAPLITGPGIMTTISPPMASTLPFPYVGARVAAYPLGFETHDGGGNTTAYSGKKRTSSQSETASNSSVINKPVTSPVQNASAEAADFGSSCNNNGPAHSQGQRNKPRGGRKKKDETSESANAKHSNISPKESGADSKAHEVERTVFDLQASAFPPLPGAVRDGSGNDSMSDEQLDIISNNCLADVVKGTVKSRTEKVQSESSVSVVTTDSSDTESCTNLSAVTVPETQIQDLSNNLSIHSDNEECASSTNEVKSSQRTSQQSCNAIIPAKIQSPPVSPSPQVNSSASTLASTTQKLEMQPFKDGSCHKEVLNGENVNSSQNVSAENDNHSIATPSPVPPSAESEATEQLDNCAVACNGHGDYSNDESKSVGDEAESSRFSQPLVAMESGTSQQSSVKKLSYCEVAKLSKDKIAHQENLKDKESKESTSSNASTTSVKTTQTSNNSLQSMNRQNSSK</sequence>
<evidence type="ECO:0000256" key="2">
    <source>
        <dbReference type="ARBA" id="ARBA00022884"/>
    </source>
</evidence>
<feature type="region of interest" description="Disordered" evidence="4">
    <location>
        <begin position="673"/>
        <end position="692"/>
    </location>
</feature>
<evidence type="ECO:0000256" key="3">
    <source>
        <dbReference type="PROSITE-ProRule" id="PRU00332"/>
    </source>
</evidence>
<dbReference type="GO" id="GO:0045727">
    <property type="term" value="P:positive regulation of translation"/>
    <property type="evidence" value="ECO:0007669"/>
    <property type="project" value="TreeGrafter"/>
</dbReference>
<dbReference type="Gene3D" id="1.10.10.10">
    <property type="entry name" value="Winged helix-like DNA-binding domain superfamily/Winged helix DNA-binding domain"/>
    <property type="match status" value="1"/>
</dbReference>
<dbReference type="Gene3D" id="3.30.70.330">
    <property type="match status" value="1"/>
</dbReference>
<dbReference type="EMBL" id="NCKU01000077">
    <property type="protein sequence ID" value="RWS17420.1"/>
    <property type="molecule type" value="Genomic_DNA"/>
</dbReference>
<evidence type="ECO:0000313" key="7">
    <source>
        <dbReference type="Proteomes" id="UP000285301"/>
    </source>
</evidence>
<dbReference type="SUPFAM" id="SSF46785">
    <property type="entry name" value="Winged helix' DNA-binding domain"/>
    <property type="match status" value="1"/>
</dbReference>
<reference evidence="6 7" key="1">
    <citation type="journal article" date="2018" name="Gigascience">
        <title>Genomes of trombidid mites reveal novel predicted allergens and laterally-transferred genes associated with secondary metabolism.</title>
        <authorList>
            <person name="Dong X."/>
            <person name="Chaisiri K."/>
            <person name="Xia D."/>
            <person name="Armstrong S.D."/>
            <person name="Fang Y."/>
            <person name="Donnelly M.J."/>
            <person name="Kadowaki T."/>
            <person name="McGarry J.W."/>
            <person name="Darby A.C."/>
            <person name="Makepeace B.L."/>
        </authorList>
    </citation>
    <scope>NUCLEOTIDE SEQUENCE [LARGE SCALE GENOMIC DNA]</scope>
    <source>
        <strain evidence="6">UoL-WK</strain>
    </source>
</reference>
<feature type="region of interest" description="Disordered" evidence="4">
    <location>
        <begin position="701"/>
        <end position="725"/>
    </location>
</feature>
<dbReference type="STRING" id="1965070.A0A443RQB4"/>
<keyword evidence="2 3" id="KW-0694">RNA-binding</keyword>
<accession>A0A443RQB4</accession>
<dbReference type="InterPro" id="IPR006630">
    <property type="entry name" value="La_HTH"/>
</dbReference>
<dbReference type="Pfam" id="PF26088">
    <property type="entry name" value="RRM_LARP4"/>
    <property type="match status" value="1"/>
</dbReference>
<feature type="compositionally biased region" description="Basic and acidic residues" evidence="4">
    <location>
        <begin position="841"/>
        <end position="856"/>
    </location>
</feature>
<proteinExistence type="predicted"/>
<dbReference type="InterPro" id="IPR036390">
    <property type="entry name" value="WH_DNA-bd_sf"/>
</dbReference>
<dbReference type="SMART" id="SM00360">
    <property type="entry name" value="RRM"/>
    <property type="match status" value="1"/>
</dbReference>
<gene>
    <name evidence="6" type="ORF">B4U79_03281</name>
</gene>
<dbReference type="SMART" id="SM00715">
    <property type="entry name" value="LA"/>
    <property type="match status" value="1"/>
</dbReference>
<organism evidence="6 7">
    <name type="scientific">Dinothrombium tinctorium</name>
    <dbReference type="NCBI Taxonomy" id="1965070"/>
    <lineage>
        <taxon>Eukaryota</taxon>
        <taxon>Metazoa</taxon>
        <taxon>Ecdysozoa</taxon>
        <taxon>Arthropoda</taxon>
        <taxon>Chelicerata</taxon>
        <taxon>Arachnida</taxon>
        <taxon>Acari</taxon>
        <taxon>Acariformes</taxon>
        <taxon>Trombidiformes</taxon>
        <taxon>Prostigmata</taxon>
        <taxon>Anystina</taxon>
        <taxon>Parasitengona</taxon>
        <taxon>Trombidioidea</taxon>
        <taxon>Trombidiidae</taxon>
        <taxon>Dinothrombium</taxon>
    </lineage>
</organism>